<organism evidence="1">
    <name type="scientific">Oryza meridionalis</name>
    <dbReference type="NCBI Taxonomy" id="40149"/>
    <lineage>
        <taxon>Eukaryota</taxon>
        <taxon>Viridiplantae</taxon>
        <taxon>Streptophyta</taxon>
        <taxon>Embryophyta</taxon>
        <taxon>Tracheophyta</taxon>
        <taxon>Spermatophyta</taxon>
        <taxon>Magnoliopsida</taxon>
        <taxon>Liliopsida</taxon>
        <taxon>Poales</taxon>
        <taxon>Poaceae</taxon>
        <taxon>BOP clade</taxon>
        <taxon>Oryzoideae</taxon>
        <taxon>Oryzeae</taxon>
        <taxon>Oryzinae</taxon>
        <taxon>Oryza</taxon>
    </lineage>
</organism>
<dbReference type="InterPro" id="IPR012876">
    <property type="entry name" value="DUF1677_pln"/>
</dbReference>
<reference evidence="1" key="2">
    <citation type="submission" date="2018-05" db="EMBL/GenBank/DDBJ databases">
        <title>OmerRS3 (Oryza meridionalis Reference Sequence Version 3).</title>
        <authorList>
            <person name="Zhang J."/>
            <person name="Kudrna D."/>
            <person name="Lee S."/>
            <person name="Talag J."/>
            <person name="Welchert J."/>
            <person name="Wing R.A."/>
        </authorList>
    </citation>
    <scope>NUCLEOTIDE SEQUENCE [LARGE SCALE GENOMIC DNA]</scope>
    <source>
        <strain evidence="1">cv. OR44</strain>
    </source>
</reference>
<dbReference type="Pfam" id="PF07911">
    <property type="entry name" value="DUF1677"/>
    <property type="match status" value="1"/>
</dbReference>
<dbReference type="Proteomes" id="UP000008021">
    <property type="component" value="Chromosome 2"/>
</dbReference>
<dbReference type="EnsemblPlants" id="OMERI02G01430.1">
    <property type="protein sequence ID" value="OMERI02G01430.1"/>
    <property type="gene ID" value="OMERI02G01430"/>
</dbReference>
<evidence type="ECO:0000313" key="2">
    <source>
        <dbReference type="Proteomes" id="UP000008021"/>
    </source>
</evidence>
<reference evidence="1" key="1">
    <citation type="submission" date="2015-04" db="UniProtKB">
        <authorList>
            <consortium name="EnsemblPlants"/>
        </authorList>
    </citation>
    <scope>IDENTIFICATION</scope>
</reference>
<sequence>MEDCKAPYIASMRAPYEGRWVCGLCTDAINEELSCTSSPISPAEATSQRAPAAAPTWVTWEGSSSGWGVEF</sequence>
<dbReference type="Gramene" id="OMERI02G01430.1">
    <property type="protein sequence ID" value="OMERI02G01430.1"/>
    <property type="gene ID" value="OMERI02G01430"/>
</dbReference>
<dbReference type="AlphaFoldDB" id="A0A0E0CE94"/>
<dbReference type="STRING" id="40149.A0A0E0CE94"/>
<evidence type="ECO:0000313" key="1">
    <source>
        <dbReference type="EnsemblPlants" id="OMERI02G01430.1"/>
    </source>
</evidence>
<dbReference type="PANTHER" id="PTHR33108">
    <property type="entry name" value="OS01G0745000 PROTEIN"/>
    <property type="match status" value="1"/>
</dbReference>
<name>A0A0E0CE94_9ORYZ</name>
<dbReference type="PANTHER" id="PTHR33108:SF32">
    <property type="entry name" value="DUF1677 FAMILY PROTEIN (DUF1677)"/>
    <property type="match status" value="1"/>
</dbReference>
<dbReference type="HOGENOM" id="CLU_2744273_0_0_1"/>
<proteinExistence type="predicted"/>
<protein>
    <submittedName>
        <fullName evidence="1">Uncharacterized protein</fullName>
    </submittedName>
</protein>
<keyword evidence="2" id="KW-1185">Reference proteome</keyword>
<accession>A0A0E0CE94</accession>